<dbReference type="EMBL" id="JBHULN010000007">
    <property type="protein sequence ID" value="MFD2571599.1"/>
    <property type="molecule type" value="Genomic_DNA"/>
</dbReference>
<dbReference type="InterPro" id="IPR018669">
    <property type="entry name" value="Toxin_HigB"/>
</dbReference>
<evidence type="ECO:0000313" key="2">
    <source>
        <dbReference type="Proteomes" id="UP001597469"/>
    </source>
</evidence>
<dbReference type="RefSeq" id="WP_381523293.1">
    <property type="nucleotide sequence ID" value="NZ_JBHULN010000007.1"/>
</dbReference>
<reference evidence="2" key="1">
    <citation type="journal article" date="2019" name="Int. J. Syst. Evol. Microbiol.">
        <title>The Global Catalogue of Microorganisms (GCM) 10K type strain sequencing project: providing services to taxonomists for standard genome sequencing and annotation.</title>
        <authorList>
            <consortium name="The Broad Institute Genomics Platform"/>
            <consortium name="The Broad Institute Genome Sequencing Center for Infectious Disease"/>
            <person name="Wu L."/>
            <person name="Ma J."/>
        </authorList>
    </citation>
    <scope>NUCLEOTIDE SEQUENCE [LARGE SCALE GENOMIC DNA]</scope>
    <source>
        <strain evidence="2">KCTC 42805</strain>
    </source>
</reference>
<protein>
    <submittedName>
        <fullName evidence="1">Type II toxin-antitoxin system HigB family toxin</fullName>
    </submittedName>
</protein>
<proteinExistence type="predicted"/>
<dbReference type="Pfam" id="PF09907">
    <property type="entry name" value="HigB_toxin"/>
    <property type="match status" value="1"/>
</dbReference>
<accession>A0ABW5M4J2</accession>
<comment type="caution">
    <text evidence="1">The sequence shown here is derived from an EMBL/GenBank/DDBJ whole genome shotgun (WGS) entry which is preliminary data.</text>
</comment>
<organism evidence="1 2">
    <name type="scientific">Spirosoma soli</name>
    <dbReference type="NCBI Taxonomy" id="1770529"/>
    <lineage>
        <taxon>Bacteria</taxon>
        <taxon>Pseudomonadati</taxon>
        <taxon>Bacteroidota</taxon>
        <taxon>Cytophagia</taxon>
        <taxon>Cytophagales</taxon>
        <taxon>Cytophagaceae</taxon>
        <taxon>Spirosoma</taxon>
    </lineage>
</organism>
<gene>
    <name evidence="1" type="ORF">ACFSUS_13220</name>
</gene>
<sequence>MFNIIARRTLLNYCKRYPSAANALKQWYAEIEGHEFANFNELKMVYGSVSIVGDDRAVFNIMGNKYRLVVRMVFDYKVIQVKWFGTHAEYDKIDVTTIQYQKS</sequence>
<name>A0ABW5M4J2_9BACT</name>
<dbReference type="Proteomes" id="UP001597469">
    <property type="component" value="Unassembled WGS sequence"/>
</dbReference>
<keyword evidence="2" id="KW-1185">Reference proteome</keyword>
<evidence type="ECO:0000313" key="1">
    <source>
        <dbReference type="EMBL" id="MFD2571599.1"/>
    </source>
</evidence>